<reference evidence="2 3" key="1">
    <citation type="submission" date="2018-05" db="EMBL/GenBank/DDBJ databases">
        <title>Brachybacterium sp. M1HQ-2T, whole genome shotgun sequence.</title>
        <authorList>
            <person name="Tuo L."/>
        </authorList>
    </citation>
    <scope>NUCLEOTIDE SEQUENCE [LARGE SCALE GENOMIC DNA]</scope>
    <source>
        <strain evidence="2 3">M1HQ-2</strain>
    </source>
</reference>
<dbReference type="Proteomes" id="UP000245590">
    <property type="component" value="Unassembled WGS sequence"/>
</dbReference>
<feature type="compositionally biased region" description="Low complexity" evidence="1">
    <location>
        <begin position="10"/>
        <end position="19"/>
    </location>
</feature>
<feature type="compositionally biased region" description="Basic and acidic residues" evidence="1">
    <location>
        <begin position="20"/>
        <end position="29"/>
    </location>
</feature>
<dbReference type="EMBL" id="QFKX01000006">
    <property type="protein sequence ID" value="PWH05180.1"/>
    <property type="molecule type" value="Genomic_DNA"/>
</dbReference>
<evidence type="ECO:0000256" key="1">
    <source>
        <dbReference type="SAM" id="MobiDB-lite"/>
    </source>
</evidence>
<feature type="region of interest" description="Disordered" evidence="1">
    <location>
        <begin position="1"/>
        <end position="42"/>
    </location>
</feature>
<accession>A0A2U2RH54</accession>
<organism evidence="2 3">
    <name type="scientific">Brachybacterium endophyticum</name>
    <dbReference type="NCBI Taxonomy" id="2182385"/>
    <lineage>
        <taxon>Bacteria</taxon>
        <taxon>Bacillati</taxon>
        <taxon>Actinomycetota</taxon>
        <taxon>Actinomycetes</taxon>
        <taxon>Micrococcales</taxon>
        <taxon>Dermabacteraceae</taxon>
        <taxon>Brachybacterium</taxon>
    </lineage>
</organism>
<evidence type="ECO:0000313" key="2">
    <source>
        <dbReference type="EMBL" id="PWH05180.1"/>
    </source>
</evidence>
<name>A0A2U2RH54_9MICO</name>
<protein>
    <submittedName>
        <fullName evidence="2">Uncharacterized protein</fullName>
    </submittedName>
</protein>
<dbReference type="AlphaFoldDB" id="A0A2U2RH54"/>
<evidence type="ECO:0000313" key="3">
    <source>
        <dbReference type="Proteomes" id="UP000245590"/>
    </source>
</evidence>
<gene>
    <name evidence="2" type="ORF">DEO23_13955</name>
</gene>
<comment type="caution">
    <text evidence="2">The sequence shown here is derived from an EMBL/GenBank/DDBJ whole genome shotgun (WGS) entry which is preliminary data.</text>
</comment>
<proteinExistence type="predicted"/>
<sequence length="82" mass="8561">MVRLGRRARGASAAVAARADPPRGHEARARPASGPVVGEGLEGGESRAEVMYAAGLHYKHDCSCILRGSDGGDPRRQEKPPG</sequence>
<keyword evidence="3" id="KW-1185">Reference proteome</keyword>